<name>A0A1T5A6L4_9FIRM</name>
<sequence>MKIAIPVDEKNIESKVCISFGRTPYYMIYDTDSKEAEFFDNEAASSPGGAGIKAAQSLVDRKIDVLLTPRCGGNAADVINGANIKMYKTQGDSIKSNLEAYEAGKLNELTEIHEGMHNHGK</sequence>
<protein>
    <submittedName>
        <fullName evidence="2">Predicted Fe-Mo cluster-binding protein, NifX family</fullName>
    </submittedName>
</protein>
<dbReference type="InterPro" id="IPR003731">
    <property type="entry name" value="Di-Nase_FeMo-co_biosynth"/>
</dbReference>
<dbReference type="Proteomes" id="UP000243406">
    <property type="component" value="Unassembled WGS sequence"/>
</dbReference>
<dbReference type="InterPro" id="IPR036105">
    <property type="entry name" value="DiNase_FeMo-co_biosyn_sf"/>
</dbReference>
<dbReference type="Pfam" id="PF02579">
    <property type="entry name" value="Nitro_FeMo-Co"/>
    <property type="match status" value="1"/>
</dbReference>
<dbReference type="RefSeq" id="WP_079588732.1">
    <property type="nucleotide sequence ID" value="NZ_FUYN01000001.1"/>
</dbReference>
<feature type="domain" description="Dinitrogenase iron-molybdenum cofactor biosynthesis" evidence="1">
    <location>
        <begin position="13"/>
        <end position="102"/>
    </location>
</feature>
<dbReference type="CDD" id="cd00851">
    <property type="entry name" value="MTH1175"/>
    <property type="match status" value="1"/>
</dbReference>
<evidence type="ECO:0000313" key="2">
    <source>
        <dbReference type="EMBL" id="SKB30313.1"/>
    </source>
</evidence>
<keyword evidence="3" id="KW-1185">Reference proteome</keyword>
<evidence type="ECO:0000313" key="3">
    <source>
        <dbReference type="Proteomes" id="UP000243406"/>
    </source>
</evidence>
<evidence type="ECO:0000259" key="1">
    <source>
        <dbReference type="Pfam" id="PF02579"/>
    </source>
</evidence>
<gene>
    <name evidence="2" type="ORF">SAMN02745120_0788</name>
</gene>
<dbReference type="PANTHER" id="PTHR42983">
    <property type="entry name" value="DINITROGENASE IRON-MOLYBDENUM COFACTOR PROTEIN-RELATED"/>
    <property type="match status" value="1"/>
</dbReference>
<dbReference type="InterPro" id="IPR033913">
    <property type="entry name" value="MTH1175_dom"/>
</dbReference>
<dbReference type="Gene3D" id="3.30.420.130">
    <property type="entry name" value="Dinitrogenase iron-molybdenum cofactor biosynthesis domain"/>
    <property type="match status" value="1"/>
</dbReference>
<dbReference type="AlphaFoldDB" id="A0A1T5A6L4"/>
<dbReference type="OrthoDB" id="9807451at2"/>
<accession>A0A1T5A6L4</accession>
<dbReference type="SUPFAM" id="SSF53146">
    <property type="entry name" value="Nitrogenase accessory factor-like"/>
    <property type="match status" value="1"/>
</dbReference>
<dbReference type="EMBL" id="FUYN01000001">
    <property type="protein sequence ID" value="SKB30313.1"/>
    <property type="molecule type" value="Genomic_DNA"/>
</dbReference>
<dbReference type="PANTHER" id="PTHR42983:SF1">
    <property type="entry name" value="IRON-MOLYBDENUM PROTEIN"/>
    <property type="match status" value="1"/>
</dbReference>
<reference evidence="3" key="1">
    <citation type="submission" date="2017-02" db="EMBL/GenBank/DDBJ databases">
        <authorList>
            <person name="Varghese N."/>
            <person name="Submissions S."/>
        </authorList>
    </citation>
    <scope>NUCLEOTIDE SEQUENCE [LARGE SCALE GENOMIC DNA]</scope>
    <source>
        <strain evidence="3">ATCC 35199</strain>
    </source>
</reference>
<organism evidence="2 3">
    <name type="scientific">Acetoanaerobium noterae</name>
    <dbReference type="NCBI Taxonomy" id="745369"/>
    <lineage>
        <taxon>Bacteria</taxon>
        <taxon>Bacillati</taxon>
        <taxon>Bacillota</taxon>
        <taxon>Clostridia</taxon>
        <taxon>Peptostreptococcales</taxon>
        <taxon>Filifactoraceae</taxon>
        <taxon>Acetoanaerobium</taxon>
    </lineage>
</organism>
<proteinExistence type="predicted"/>